<evidence type="ECO:0000256" key="3">
    <source>
        <dbReference type="ARBA" id="ARBA00010525"/>
    </source>
</evidence>
<keyword evidence="10 19" id="KW-0479">Metal-binding</keyword>
<dbReference type="PANTHER" id="PTHR40457:SF1">
    <property type="entry name" value="PHOSPHOLIPASE A1"/>
    <property type="match status" value="1"/>
</dbReference>
<dbReference type="GO" id="GO:0008970">
    <property type="term" value="F:phospholipase A1 activity"/>
    <property type="evidence" value="ECO:0007669"/>
    <property type="project" value="UniProtKB-EC"/>
</dbReference>
<dbReference type="InterPro" id="IPR036541">
    <property type="entry name" value="PLipase_A1_sf"/>
</dbReference>
<evidence type="ECO:0000256" key="8">
    <source>
        <dbReference type="ARBA" id="ARBA00022452"/>
    </source>
</evidence>
<dbReference type="GO" id="GO:0004623">
    <property type="term" value="F:phospholipase A2 activity"/>
    <property type="evidence" value="ECO:0007669"/>
    <property type="project" value="UniProtKB-EC"/>
</dbReference>
<keyword evidence="17 20" id="KW-0998">Cell outer membrane</keyword>
<feature type="binding site" description="in dimeric form" evidence="19">
    <location>
        <position position="224"/>
    </location>
    <ligand>
        <name>Ca(2+)</name>
        <dbReference type="ChEBI" id="CHEBI:29108"/>
        <label>1</label>
    </ligand>
</feature>
<evidence type="ECO:0000256" key="5">
    <source>
        <dbReference type="ARBA" id="ARBA00013179"/>
    </source>
</evidence>
<name>A0A9X2KS77_9GAMM</name>
<dbReference type="PANTHER" id="PTHR40457">
    <property type="entry name" value="PHOSPHOLIPASE A1"/>
    <property type="match status" value="1"/>
</dbReference>
<reference evidence="22" key="1">
    <citation type="submission" date="2022-05" db="EMBL/GenBank/DDBJ databases">
        <authorList>
            <person name="Sun H.-N."/>
        </authorList>
    </citation>
    <scope>NUCLEOTIDE SEQUENCE</scope>
    <source>
        <strain evidence="22">HB14</strain>
    </source>
</reference>
<dbReference type="GO" id="GO:0005509">
    <property type="term" value="F:calcium ion binding"/>
    <property type="evidence" value="ECO:0007669"/>
    <property type="project" value="TreeGrafter"/>
</dbReference>
<dbReference type="PRINTS" id="PR01486">
    <property type="entry name" value="PHPHLIPASEA1"/>
</dbReference>
<evidence type="ECO:0000256" key="9">
    <source>
        <dbReference type="ARBA" id="ARBA00022692"/>
    </source>
</evidence>
<keyword evidence="13 19" id="KW-0106">Calcium</keyword>
<evidence type="ECO:0000256" key="21">
    <source>
        <dbReference type="SAM" id="MobiDB-lite"/>
    </source>
</evidence>
<feature type="chain" id="PRO_5041012529" description="Phospholipase A1" evidence="20">
    <location>
        <begin position="20"/>
        <end position="343"/>
    </location>
</feature>
<protein>
    <recommendedName>
        <fullName evidence="7 20">Phospholipase A1</fullName>
        <ecNumber evidence="5 20">3.1.1.32</ecNumber>
        <ecNumber evidence="6 20">3.1.1.4</ecNumber>
    </recommendedName>
    <alternativeName>
        <fullName evidence="20">Phosphatidylcholine 1-acylhydrolase</fullName>
    </alternativeName>
</protein>
<dbReference type="RefSeq" id="WP_253966255.1">
    <property type="nucleotide sequence ID" value="NZ_JAMFTH010000001.1"/>
</dbReference>
<evidence type="ECO:0000256" key="20">
    <source>
        <dbReference type="RuleBase" id="RU366027"/>
    </source>
</evidence>
<keyword evidence="8" id="KW-1134">Transmembrane beta strand</keyword>
<dbReference type="GO" id="GO:0009279">
    <property type="term" value="C:cell outer membrane"/>
    <property type="evidence" value="ECO:0007669"/>
    <property type="project" value="UniProtKB-SubCell"/>
</dbReference>
<keyword evidence="16" id="KW-0472">Membrane</keyword>
<evidence type="ECO:0000256" key="1">
    <source>
        <dbReference type="ARBA" id="ARBA00000111"/>
    </source>
</evidence>
<evidence type="ECO:0000256" key="2">
    <source>
        <dbReference type="ARBA" id="ARBA00001604"/>
    </source>
</evidence>
<dbReference type="SUPFAM" id="SSF56931">
    <property type="entry name" value="Outer membrane phospholipase A (OMPLA)"/>
    <property type="match status" value="1"/>
</dbReference>
<keyword evidence="9" id="KW-0812">Transmembrane</keyword>
<keyword evidence="23" id="KW-1185">Reference proteome</keyword>
<dbReference type="Gene3D" id="2.40.230.10">
    <property type="entry name" value="Phospholipase A1"/>
    <property type="match status" value="1"/>
</dbReference>
<evidence type="ECO:0000256" key="19">
    <source>
        <dbReference type="PIRSR" id="PIRSR603187-2"/>
    </source>
</evidence>
<accession>A0A9X2KS77</accession>
<comment type="similarity">
    <text evidence="3 20">Belongs to the phospholipase A1 family.</text>
</comment>
<dbReference type="InterPro" id="IPR003187">
    <property type="entry name" value="PLipase_A1"/>
</dbReference>
<reference evidence="22" key="2">
    <citation type="submission" date="2023-01" db="EMBL/GenBank/DDBJ databases">
        <title>Gilvimarinus xylanilyticus HB14 isolated from Caulerpa lentillifera aquaculture base in Hainan, China.</title>
        <authorList>
            <person name="Zhang Y.-J."/>
        </authorList>
    </citation>
    <scope>NUCLEOTIDE SEQUENCE</scope>
    <source>
        <strain evidence="22">HB14</strain>
    </source>
</reference>
<evidence type="ECO:0000256" key="7">
    <source>
        <dbReference type="ARBA" id="ARBA00021726"/>
    </source>
</evidence>
<comment type="caution">
    <text evidence="22">The sequence shown here is derived from an EMBL/GenBank/DDBJ whole genome shotgun (WGS) entry which is preliminary data.</text>
</comment>
<gene>
    <name evidence="22" type="ORF">M6D89_01450</name>
</gene>
<keyword evidence="12 20" id="KW-0378">Hydrolase</keyword>
<evidence type="ECO:0000256" key="10">
    <source>
        <dbReference type="ARBA" id="ARBA00022723"/>
    </source>
</evidence>
<organism evidence="22 23">
    <name type="scientific">Gilvimarinus xylanilyticus</name>
    <dbReference type="NCBI Taxonomy" id="2944139"/>
    <lineage>
        <taxon>Bacteria</taxon>
        <taxon>Pseudomonadati</taxon>
        <taxon>Pseudomonadota</taxon>
        <taxon>Gammaproteobacteria</taxon>
        <taxon>Cellvibrionales</taxon>
        <taxon>Cellvibrionaceae</taxon>
        <taxon>Gilvimarinus</taxon>
    </lineage>
</organism>
<comment type="catalytic activity">
    <reaction evidence="1 20">
        <text>a 1,2-diacyl-sn-glycero-3-phosphocholine + H2O = a 2-acyl-sn-glycero-3-phosphocholine + a fatty acid + H(+)</text>
        <dbReference type="Rhea" id="RHEA:18689"/>
        <dbReference type="ChEBI" id="CHEBI:15377"/>
        <dbReference type="ChEBI" id="CHEBI:15378"/>
        <dbReference type="ChEBI" id="CHEBI:28868"/>
        <dbReference type="ChEBI" id="CHEBI:57643"/>
        <dbReference type="ChEBI" id="CHEBI:57875"/>
        <dbReference type="EC" id="3.1.1.32"/>
    </reaction>
</comment>
<evidence type="ECO:0000256" key="12">
    <source>
        <dbReference type="ARBA" id="ARBA00022801"/>
    </source>
</evidence>
<feature type="active site" description="Nucleophile" evidence="18">
    <location>
        <position position="216"/>
    </location>
</feature>
<feature type="region of interest" description="Disordered" evidence="21">
    <location>
        <begin position="61"/>
        <end position="82"/>
    </location>
</feature>
<keyword evidence="11 20" id="KW-0732">Signal</keyword>
<evidence type="ECO:0000313" key="23">
    <source>
        <dbReference type="Proteomes" id="UP001139319"/>
    </source>
</evidence>
<dbReference type="Pfam" id="PF02253">
    <property type="entry name" value="PLA1"/>
    <property type="match status" value="1"/>
</dbReference>
<comment type="catalytic activity">
    <reaction evidence="2 20">
        <text>a 1,2-diacyl-sn-glycero-3-phosphocholine + H2O = a 1-acyl-sn-glycero-3-phosphocholine + a fatty acid + H(+)</text>
        <dbReference type="Rhea" id="RHEA:15801"/>
        <dbReference type="ChEBI" id="CHEBI:15377"/>
        <dbReference type="ChEBI" id="CHEBI:15378"/>
        <dbReference type="ChEBI" id="CHEBI:28868"/>
        <dbReference type="ChEBI" id="CHEBI:57643"/>
        <dbReference type="ChEBI" id="CHEBI:58168"/>
        <dbReference type="EC" id="3.1.1.4"/>
    </reaction>
</comment>
<evidence type="ECO:0000256" key="18">
    <source>
        <dbReference type="PIRSR" id="PIRSR603187-1"/>
    </source>
</evidence>
<evidence type="ECO:0000256" key="17">
    <source>
        <dbReference type="ARBA" id="ARBA00023237"/>
    </source>
</evidence>
<comment type="subunit">
    <text evidence="4 20">Homodimer; dimerization is reversible, and the dimeric form is the active one.</text>
</comment>
<feature type="binding site" description="in dimeric form" evidence="19">
    <location>
        <position position="178"/>
    </location>
    <ligand>
        <name>Ca(2+)</name>
        <dbReference type="ChEBI" id="CHEBI:29108"/>
        <label>1</label>
    </ligand>
</feature>
<feature type="active site" description="Proton acceptor" evidence="18">
    <location>
        <position position="214"/>
    </location>
</feature>
<evidence type="ECO:0000313" key="22">
    <source>
        <dbReference type="EMBL" id="MCP8897959.1"/>
    </source>
</evidence>
<dbReference type="EMBL" id="JAMFTH010000001">
    <property type="protein sequence ID" value="MCP8897959.1"/>
    <property type="molecule type" value="Genomic_DNA"/>
</dbReference>
<dbReference type="AlphaFoldDB" id="A0A9X2KS77"/>
<dbReference type="EC" id="3.1.1.4" evidence="6 20"/>
<feature type="signal peptide" evidence="20">
    <location>
        <begin position="1"/>
        <end position="19"/>
    </location>
</feature>
<evidence type="ECO:0000256" key="14">
    <source>
        <dbReference type="ARBA" id="ARBA00022963"/>
    </source>
</evidence>
<dbReference type="EC" id="3.1.1.32" evidence="5 20"/>
<proteinExistence type="inferred from homology"/>
<keyword evidence="14 20" id="KW-0442">Lipid degradation</keyword>
<comment type="function">
    <text evidence="20">Hydrolysis of phosphatidylcholine with phospholipase A2 (EC 3.1.1.4) and phospholipase A1 (EC 3.1.1.32) activities.</text>
</comment>
<keyword evidence="15 20" id="KW-0443">Lipid metabolism</keyword>
<evidence type="ECO:0000256" key="4">
    <source>
        <dbReference type="ARBA" id="ARBA00011702"/>
    </source>
</evidence>
<evidence type="ECO:0000256" key="11">
    <source>
        <dbReference type="ARBA" id="ARBA00022729"/>
    </source>
</evidence>
<evidence type="ECO:0000256" key="13">
    <source>
        <dbReference type="ARBA" id="ARBA00022837"/>
    </source>
</evidence>
<feature type="binding site" description="in dimeric form" evidence="19">
    <location>
        <position position="259"/>
    </location>
    <ligand>
        <name>Ca(2+)</name>
        <dbReference type="ChEBI" id="CHEBI:29108"/>
        <label>1</label>
    </ligand>
</feature>
<dbReference type="GO" id="GO:0016042">
    <property type="term" value="P:lipid catabolic process"/>
    <property type="evidence" value="ECO:0007669"/>
    <property type="project" value="UniProtKB-KW"/>
</dbReference>
<evidence type="ECO:0000256" key="6">
    <source>
        <dbReference type="ARBA" id="ARBA00013278"/>
    </source>
</evidence>
<sequence length="343" mass="39414">MQLSVLASLPIMFTSAVLAQQPGEDTPLNETEYRRCLTLMAQTADANMTLGQLRESCKTLSQGSVEQRSAELKTEPTTNPASEPLQKRIEMEALNRSNRFLLTPHNRNYVLPANYTDRPNAAPFEQAAQRDINLQNTELEFQISMKVLIAQDLLHNNGNLYIAYTNRSFWQAYNTGISRPFRETNHEPELILSVMNDWEFFGFRNVLNQLSLVHQSNGQSGDLSRSWNRIKGNIVFERDHIAFSLSPWYRLPEDKEDDDNPDIEDYYGHYELRGAYTRNDHIVSFMTRRPFTRKGALELDWSFPISSTVRGYIKLFDGYGASLIDYDVRTQSIGLGVTFTDIF</sequence>
<comment type="subcellular location">
    <subcellularLocation>
        <location evidence="20">Cell outer membrane</location>
        <topology evidence="20">Multi-pass membrane protein</topology>
    </subcellularLocation>
    <text evidence="20">One of the very few enzymes located there.</text>
</comment>
<dbReference type="CDD" id="cd00541">
    <property type="entry name" value="OMPLA"/>
    <property type="match status" value="1"/>
</dbReference>
<evidence type="ECO:0000256" key="16">
    <source>
        <dbReference type="ARBA" id="ARBA00023136"/>
    </source>
</evidence>
<comment type="cofactor">
    <cofactor evidence="20">
        <name>Ca(2+)</name>
        <dbReference type="ChEBI" id="CHEBI:29108"/>
    </cofactor>
    <text evidence="20">Binds 1 Ca(2+) ion per monomer. In the dimeric form the Ca(2+) is bound by different amino acids with binding of each Ca(2+) shared with ligands coming from each monomer. The Ca(2+) ion may have a role in catalysis.</text>
</comment>
<dbReference type="Proteomes" id="UP001139319">
    <property type="component" value="Unassembled WGS sequence"/>
</dbReference>
<evidence type="ECO:0000256" key="15">
    <source>
        <dbReference type="ARBA" id="ARBA00023098"/>
    </source>
</evidence>